<evidence type="ECO:0000259" key="8">
    <source>
        <dbReference type="Pfam" id="PF01709"/>
    </source>
</evidence>
<dbReference type="EMBL" id="SULG01000017">
    <property type="protein sequence ID" value="TLD42547.1"/>
    <property type="molecule type" value="Genomic_DNA"/>
</dbReference>
<feature type="domain" description="TACO1/YebC-like N-terminal" evidence="9">
    <location>
        <begin position="5"/>
        <end position="76"/>
    </location>
</feature>
<dbReference type="AlphaFoldDB" id="A0A533QCT2"/>
<gene>
    <name evidence="10" type="ORF">JETT_1103</name>
</gene>
<evidence type="ECO:0000256" key="7">
    <source>
        <dbReference type="SAM" id="MobiDB-lite"/>
    </source>
</evidence>
<keyword evidence="3 6" id="KW-0805">Transcription regulation</keyword>
<keyword evidence="2 6" id="KW-0963">Cytoplasm</keyword>
<dbReference type="PANTHER" id="PTHR12532">
    <property type="entry name" value="TRANSLATIONAL ACTIVATOR OF CYTOCHROME C OXIDASE 1"/>
    <property type="match status" value="1"/>
</dbReference>
<dbReference type="GO" id="GO:0006355">
    <property type="term" value="P:regulation of DNA-templated transcription"/>
    <property type="evidence" value="ECO:0007669"/>
    <property type="project" value="UniProtKB-UniRule"/>
</dbReference>
<evidence type="ECO:0000313" key="10">
    <source>
        <dbReference type="EMBL" id="TLD42547.1"/>
    </source>
</evidence>
<accession>A0A533QCT2</accession>
<comment type="subcellular location">
    <subcellularLocation>
        <location evidence="6">Cytoplasm</location>
    </subcellularLocation>
</comment>
<dbReference type="InterPro" id="IPR029072">
    <property type="entry name" value="YebC-like"/>
</dbReference>
<evidence type="ECO:0000259" key="9">
    <source>
        <dbReference type="Pfam" id="PF20772"/>
    </source>
</evidence>
<dbReference type="PANTHER" id="PTHR12532:SF6">
    <property type="entry name" value="TRANSCRIPTIONAL REGULATORY PROTEIN YEBC-RELATED"/>
    <property type="match status" value="1"/>
</dbReference>
<dbReference type="SUPFAM" id="SSF75625">
    <property type="entry name" value="YebC-like"/>
    <property type="match status" value="1"/>
</dbReference>
<evidence type="ECO:0000256" key="1">
    <source>
        <dbReference type="ARBA" id="ARBA00008724"/>
    </source>
</evidence>
<dbReference type="Gene3D" id="1.10.10.200">
    <property type="match status" value="1"/>
</dbReference>
<dbReference type="NCBIfam" id="NF009044">
    <property type="entry name" value="PRK12378.1"/>
    <property type="match status" value="1"/>
</dbReference>
<dbReference type="Pfam" id="PF01709">
    <property type="entry name" value="Transcrip_reg"/>
    <property type="match status" value="1"/>
</dbReference>
<sequence length="252" mass="27682">MAGHSHWASIKHKKGATDAKKGKAFSKIARMITVAARRGGGNPEMNPRLQLAISKARAVNMPKDNIERAIQKGTGEGSADTELFECMYEGYGPGGVALMVEIVTDNKNRTPPEIRKIFERFGGNMGESGCVSWMFEKKGLIIINSDTLNEDDLMMLTLEAGAEDLQKVGDAFQVICSQADLYNIKDAIENKNITVQTAELSWIPKNSVDLDETAGRKVLGLMEALEEHDDVQNVYSNFNLPQSLLAEMQSSK</sequence>
<comment type="similarity">
    <text evidence="1 6">Belongs to the TACO1 family.</text>
</comment>
<dbReference type="GO" id="GO:0005829">
    <property type="term" value="C:cytosol"/>
    <property type="evidence" value="ECO:0007669"/>
    <property type="project" value="TreeGrafter"/>
</dbReference>
<keyword evidence="4 6" id="KW-0238">DNA-binding</keyword>
<dbReference type="NCBIfam" id="TIGR01033">
    <property type="entry name" value="YebC/PmpR family DNA-binding transcriptional regulator"/>
    <property type="match status" value="1"/>
</dbReference>
<dbReference type="InterPro" id="IPR048300">
    <property type="entry name" value="TACO1_YebC-like_2nd/3rd_dom"/>
</dbReference>
<evidence type="ECO:0000256" key="5">
    <source>
        <dbReference type="ARBA" id="ARBA00023163"/>
    </source>
</evidence>
<comment type="caution">
    <text evidence="10">The sequence shown here is derived from an EMBL/GenBank/DDBJ whole genome shotgun (WGS) entry which is preliminary data.</text>
</comment>
<proteinExistence type="inferred from homology"/>
<dbReference type="InterPro" id="IPR002876">
    <property type="entry name" value="Transcrip_reg_TACO1-like"/>
</dbReference>
<feature type="domain" description="TACO1/YebC-like second and third" evidence="8">
    <location>
        <begin position="85"/>
        <end position="238"/>
    </location>
</feature>
<dbReference type="InterPro" id="IPR017856">
    <property type="entry name" value="Integrase-like_N"/>
</dbReference>
<dbReference type="HAMAP" id="MF_00693">
    <property type="entry name" value="Transcrip_reg_TACO1"/>
    <property type="match status" value="1"/>
</dbReference>
<evidence type="ECO:0000256" key="2">
    <source>
        <dbReference type="ARBA" id="ARBA00022490"/>
    </source>
</evidence>
<dbReference type="FunFam" id="1.10.10.200:FF:000002">
    <property type="entry name" value="Probable transcriptional regulatory protein CLM62_37755"/>
    <property type="match status" value="1"/>
</dbReference>
<dbReference type="Proteomes" id="UP000319783">
    <property type="component" value="Unassembled WGS sequence"/>
</dbReference>
<protein>
    <recommendedName>
        <fullName evidence="6">Probable transcriptional regulatory protein JETT_1103</fullName>
    </recommendedName>
</protein>
<name>A0A533QCT2_9BACT</name>
<dbReference type="Gene3D" id="3.30.70.980">
    <property type="match status" value="2"/>
</dbReference>
<evidence type="ECO:0000313" key="11">
    <source>
        <dbReference type="Proteomes" id="UP000319783"/>
    </source>
</evidence>
<organism evidence="10 11">
    <name type="scientific">Candidatus Jettenia ecosi</name>
    <dbReference type="NCBI Taxonomy" id="2494326"/>
    <lineage>
        <taxon>Bacteria</taxon>
        <taxon>Pseudomonadati</taxon>
        <taxon>Planctomycetota</taxon>
        <taxon>Candidatus Brocadiia</taxon>
        <taxon>Candidatus Brocadiales</taxon>
        <taxon>Candidatus Brocadiaceae</taxon>
        <taxon>Candidatus Jettenia</taxon>
    </lineage>
</organism>
<evidence type="ECO:0000256" key="6">
    <source>
        <dbReference type="HAMAP-Rule" id="MF_00693"/>
    </source>
</evidence>
<dbReference type="InterPro" id="IPR026564">
    <property type="entry name" value="Transcrip_reg_TACO1-like_dom3"/>
</dbReference>
<dbReference type="NCBIfam" id="NF001030">
    <property type="entry name" value="PRK00110.1"/>
    <property type="match status" value="1"/>
</dbReference>
<dbReference type="Pfam" id="PF20772">
    <property type="entry name" value="TACO1_YebC_N"/>
    <property type="match status" value="1"/>
</dbReference>
<evidence type="ECO:0000256" key="4">
    <source>
        <dbReference type="ARBA" id="ARBA00023125"/>
    </source>
</evidence>
<evidence type="ECO:0000256" key="3">
    <source>
        <dbReference type="ARBA" id="ARBA00023015"/>
    </source>
</evidence>
<dbReference type="InterPro" id="IPR049083">
    <property type="entry name" value="TACO1_YebC_N"/>
</dbReference>
<reference evidence="10 11" key="1">
    <citation type="submission" date="2019-04" db="EMBL/GenBank/DDBJ databases">
        <title>Genome of a novel bacterium Candidatus Jettenia ecosi reconstructed from metagenome of an anammox bioreactor.</title>
        <authorList>
            <person name="Mardanov A.V."/>
            <person name="Beletsky A.V."/>
            <person name="Ravin N.V."/>
            <person name="Botchkova E.A."/>
            <person name="Litti Y.V."/>
            <person name="Nozhevnikova A.N."/>
        </authorList>
    </citation>
    <scope>NUCLEOTIDE SEQUENCE [LARGE SCALE GENOMIC DNA]</scope>
    <source>
        <strain evidence="10">J2</strain>
    </source>
</reference>
<feature type="region of interest" description="Disordered" evidence="7">
    <location>
        <begin position="1"/>
        <end position="21"/>
    </location>
</feature>
<keyword evidence="5 6" id="KW-0804">Transcription</keyword>
<dbReference type="FunFam" id="3.30.70.980:FF:000002">
    <property type="entry name" value="Probable transcriptional regulatory protein YebC"/>
    <property type="match status" value="1"/>
</dbReference>
<dbReference type="GO" id="GO:0003677">
    <property type="term" value="F:DNA binding"/>
    <property type="evidence" value="ECO:0007669"/>
    <property type="project" value="UniProtKB-UniRule"/>
</dbReference>